<gene>
    <name evidence="8" type="ORF">GYMLUDRAFT_73942</name>
</gene>
<feature type="region of interest" description="Disordered" evidence="6">
    <location>
        <begin position="382"/>
        <end position="422"/>
    </location>
</feature>
<evidence type="ECO:0000256" key="3">
    <source>
        <dbReference type="ARBA" id="ARBA00022833"/>
    </source>
</evidence>
<feature type="compositionally biased region" description="Polar residues" evidence="6">
    <location>
        <begin position="1"/>
        <end position="16"/>
    </location>
</feature>
<keyword evidence="1" id="KW-0479">Metal-binding</keyword>
<feature type="compositionally biased region" description="Basic and acidic residues" evidence="6">
    <location>
        <begin position="131"/>
        <end position="141"/>
    </location>
</feature>
<dbReference type="EMBL" id="KN834775">
    <property type="protein sequence ID" value="KIK60499.1"/>
    <property type="molecule type" value="Genomic_DNA"/>
</dbReference>
<dbReference type="Proteomes" id="UP000053593">
    <property type="component" value="Unassembled WGS sequence"/>
</dbReference>
<dbReference type="PANTHER" id="PTHR12109">
    <property type="entry name" value="RING FINGER PROTEIN 141-RELATED"/>
    <property type="match status" value="1"/>
</dbReference>
<evidence type="ECO:0000256" key="1">
    <source>
        <dbReference type="ARBA" id="ARBA00022723"/>
    </source>
</evidence>
<organism evidence="8 9">
    <name type="scientific">Collybiopsis luxurians FD-317 M1</name>
    <dbReference type="NCBI Taxonomy" id="944289"/>
    <lineage>
        <taxon>Eukaryota</taxon>
        <taxon>Fungi</taxon>
        <taxon>Dikarya</taxon>
        <taxon>Basidiomycota</taxon>
        <taxon>Agaricomycotina</taxon>
        <taxon>Agaricomycetes</taxon>
        <taxon>Agaricomycetidae</taxon>
        <taxon>Agaricales</taxon>
        <taxon>Marasmiineae</taxon>
        <taxon>Omphalotaceae</taxon>
        <taxon>Collybiopsis</taxon>
        <taxon>Collybiopsis luxurians</taxon>
    </lineage>
</organism>
<feature type="region of interest" description="Disordered" evidence="6">
    <location>
        <begin position="319"/>
        <end position="357"/>
    </location>
</feature>
<keyword evidence="9" id="KW-1185">Reference proteome</keyword>
<feature type="coiled-coil region" evidence="5">
    <location>
        <begin position="160"/>
        <end position="222"/>
    </location>
</feature>
<dbReference type="InterPro" id="IPR058504">
    <property type="entry name" value="DUF8191"/>
</dbReference>
<proteinExistence type="predicted"/>
<dbReference type="AlphaFoldDB" id="A0A0D0CDF9"/>
<reference evidence="8 9" key="1">
    <citation type="submission" date="2014-04" db="EMBL/GenBank/DDBJ databases">
        <title>Evolutionary Origins and Diversification of the Mycorrhizal Mutualists.</title>
        <authorList>
            <consortium name="DOE Joint Genome Institute"/>
            <consortium name="Mycorrhizal Genomics Consortium"/>
            <person name="Kohler A."/>
            <person name="Kuo A."/>
            <person name="Nagy L.G."/>
            <person name="Floudas D."/>
            <person name="Copeland A."/>
            <person name="Barry K.W."/>
            <person name="Cichocki N."/>
            <person name="Veneault-Fourrey C."/>
            <person name="LaButti K."/>
            <person name="Lindquist E.A."/>
            <person name="Lipzen A."/>
            <person name="Lundell T."/>
            <person name="Morin E."/>
            <person name="Murat C."/>
            <person name="Riley R."/>
            <person name="Ohm R."/>
            <person name="Sun H."/>
            <person name="Tunlid A."/>
            <person name="Henrissat B."/>
            <person name="Grigoriev I.V."/>
            <person name="Hibbett D.S."/>
            <person name="Martin F."/>
        </authorList>
    </citation>
    <scope>NUCLEOTIDE SEQUENCE [LARGE SCALE GENOMIC DNA]</scope>
    <source>
        <strain evidence="8 9">FD-317 M1</strain>
    </source>
</reference>
<dbReference type="InterPro" id="IPR013083">
    <property type="entry name" value="Znf_RING/FYVE/PHD"/>
</dbReference>
<dbReference type="HOGENOM" id="CLU_030109_0_0_1"/>
<dbReference type="PROSITE" id="PS50089">
    <property type="entry name" value="ZF_RING_2"/>
    <property type="match status" value="1"/>
</dbReference>
<evidence type="ECO:0000313" key="8">
    <source>
        <dbReference type="EMBL" id="KIK60499.1"/>
    </source>
</evidence>
<keyword evidence="5" id="KW-0175">Coiled coil</keyword>
<keyword evidence="3" id="KW-0862">Zinc</keyword>
<keyword evidence="2 4" id="KW-0863">Zinc-finger</keyword>
<feature type="compositionally biased region" description="Low complexity" evidence="6">
    <location>
        <begin position="72"/>
        <end position="92"/>
    </location>
</feature>
<feature type="compositionally biased region" description="Polar residues" evidence="6">
    <location>
        <begin position="319"/>
        <end position="333"/>
    </location>
</feature>
<dbReference type="Pfam" id="PF26609">
    <property type="entry name" value="DUF8191"/>
    <property type="match status" value="1"/>
</dbReference>
<dbReference type="Pfam" id="PF13445">
    <property type="entry name" value="zf-RING_UBOX"/>
    <property type="match status" value="1"/>
</dbReference>
<dbReference type="SMART" id="SM00184">
    <property type="entry name" value="RING"/>
    <property type="match status" value="1"/>
</dbReference>
<evidence type="ECO:0000256" key="5">
    <source>
        <dbReference type="SAM" id="Coils"/>
    </source>
</evidence>
<dbReference type="InterPro" id="IPR027370">
    <property type="entry name" value="Znf-RING_euk"/>
</dbReference>
<evidence type="ECO:0000256" key="6">
    <source>
        <dbReference type="SAM" id="MobiDB-lite"/>
    </source>
</evidence>
<dbReference type="Gene3D" id="3.30.40.10">
    <property type="entry name" value="Zinc/RING finger domain, C3HC4 (zinc finger)"/>
    <property type="match status" value="1"/>
</dbReference>
<sequence>MDYARRSTSLSGQNPNRRPRPVNTIRRGSEESLSGNINVASRRSKSRSPSRSAARNDPFSALNASMTMAKISTGTRSLKSTSSSSARQSASSHDPDMFPDAGQRVSTAAVSIQKTSSSRPTTPAAGASNIQKKDKGKDRQSKSHGPAEATFSGPLAVAEFERMRKEIDTLKNTLIEQKKTAKKQAKKIEDLKVEVANGKEARDSQEAQLQNLRTKHSRNEELLNTIETSLTCNICMDLLNKPFSLSPCGHTFCLRDLQDWFRKAPPTDDDMDVDADDPDYIKYREKSCPACRAVVVGRPLPVFFVKDVISALQKAKTSGDAQTSSTCRSTSPYVSEDPWEGLFPDEDELDPEGQDEEDEGLEFGILYSDSDSEMDVQDDVTEYDSNGEPIEQDEDNSVGDDGEEAASDEDEEGYSDEDDEASYVPQQWEPPFYGESDLPVETSEAQLTLLRRGCSPWLTSRYRMKYTHSRGLVAHLNSLDPDDVGTPLRGNINNMHHLFLGWNIRDSDFSEYGSRVFLRRTLEDFKLWPHRFSVHERRNGYSDIHVLVNASILGLEYNTTDSEMWV</sequence>
<evidence type="ECO:0000256" key="2">
    <source>
        <dbReference type="ARBA" id="ARBA00022771"/>
    </source>
</evidence>
<dbReference type="GO" id="GO:0008270">
    <property type="term" value="F:zinc ion binding"/>
    <property type="evidence" value="ECO:0007669"/>
    <property type="project" value="UniProtKB-KW"/>
</dbReference>
<accession>A0A0D0CDF9</accession>
<dbReference type="SUPFAM" id="SSF57850">
    <property type="entry name" value="RING/U-box"/>
    <property type="match status" value="1"/>
</dbReference>
<protein>
    <recommendedName>
        <fullName evidence="7">RING-type domain-containing protein</fullName>
    </recommendedName>
</protein>
<feature type="compositionally biased region" description="Acidic residues" evidence="6">
    <location>
        <begin position="337"/>
        <end position="357"/>
    </location>
</feature>
<name>A0A0D0CDF9_9AGAR</name>
<feature type="compositionally biased region" description="Acidic residues" evidence="6">
    <location>
        <begin position="390"/>
        <end position="421"/>
    </location>
</feature>
<feature type="compositionally biased region" description="Polar residues" evidence="6">
    <location>
        <begin position="104"/>
        <end position="121"/>
    </location>
</feature>
<feature type="domain" description="RING-type" evidence="7">
    <location>
        <begin position="232"/>
        <end position="292"/>
    </location>
</feature>
<dbReference type="InterPro" id="IPR047126">
    <property type="entry name" value="RNF141-like"/>
</dbReference>
<dbReference type="InterPro" id="IPR001841">
    <property type="entry name" value="Znf_RING"/>
</dbReference>
<evidence type="ECO:0000259" key="7">
    <source>
        <dbReference type="PROSITE" id="PS50089"/>
    </source>
</evidence>
<dbReference type="OrthoDB" id="6105938at2759"/>
<feature type="region of interest" description="Disordered" evidence="6">
    <location>
        <begin position="1"/>
        <end position="155"/>
    </location>
</feature>
<evidence type="ECO:0000256" key="4">
    <source>
        <dbReference type="PROSITE-ProRule" id="PRU00175"/>
    </source>
</evidence>
<evidence type="ECO:0000313" key="9">
    <source>
        <dbReference type="Proteomes" id="UP000053593"/>
    </source>
</evidence>